<feature type="compositionally biased region" description="Low complexity" evidence="4">
    <location>
        <begin position="1"/>
        <end position="15"/>
    </location>
</feature>
<organism evidence="6">
    <name type="scientific">Streptomyces sp. R35</name>
    <dbReference type="NCBI Taxonomy" id="3238630"/>
    <lineage>
        <taxon>Bacteria</taxon>
        <taxon>Bacillati</taxon>
        <taxon>Actinomycetota</taxon>
        <taxon>Actinomycetes</taxon>
        <taxon>Kitasatosporales</taxon>
        <taxon>Streptomycetaceae</taxon>
        <taxon>Streptomyces</taxon>
    </lineage>
</organism>
<keyword evidence="1" id="KW-0805">Transcription regulation</keyword>
<dbReference type="PROSITE" id="PS50987">
    <property type="entry name" value="HTH_ARSR_2"/>
    <property type="match status" value="1"/>
</dbReference>
<protein>
    <submittedName>
        <fullName evidence="6">ArsR/SmtB family transcription factor</fullName>
    </submittedName>
</protein>
<proteinExistence type="predicted"/>
<dbReference type="AlphaFoldDB" id="A0AB39S581"/>
<keyword evidence="2" id="KW-0238">DNA-binding</keyword>
<reference evidence="6" key="1">
    <citation type="submission" date="2024-07" db="EMBL/GenBank/DDBJ databases">
        <authorList>
            <person name="Yu S.T."/>
        </authorList>
    </citation>
    <scope>NUCLEOTIDE SEQUENCE</scope>
    <source>
        <strain evidence="6">R35</strain>
    </source>
</reference>
<evidence type="ECO:0000256" key="4">
    <source>
        <dbReference type="SAM" id="MobiDB-lite"/>
    </source>
</evidence>
<dbReference type="Gene3D" id="1.10.10.10">
    <property type="entry name" value="Winged helix-like DNA-binding domain superfamily/Winged helix DNA-binding domain"/>
    <property type="match status" value="1"/>
</dbReference>
<dbReference type="InterPro" id="IPR036388">
    <property type="entry name" value="WH-like_DNA-bd_sf"/>
</dbReference>
<gene>
    <name evidence="6" type="ORF">AB5J50_23155</name>
</gene>
<evidence type="ECO:0000313" key="6">
    <source>
        <dbReference type="EMBL" id="XDQ63492.1"/>
    </source>
</evidence>
<dbReference type="InterPro" id="IPR011991">
    <property type="entry name" value="ArsR-like_HTH"/>
</dbReference>
<keyword evidence="3" id="KW-0804">Transcription</keyword>
<evidence type="ECO:0000256" key="3">
    <source>
        <dbReference type="ARBA" id="ARBA00023163"/>
    </source>
</evidence>
<dbReference type="CDD" id="cd00090">
    <property type="entry name" value="HTH_ARSR"/>
    <property type="match status" value="1"/>
</dbReference>
<feature type="domain" description="HTH arsR-type" evidence="5">
    <location>
        <begin position="26"/>
        <end position="122"/>
    </location>
</feature>
<dbReference type="SMART" id="SM00418">
    <property type="entry name" value="HTH_ARSR"/>
    <property type="match status" value="1"/>
</dbReference>
<dbReference type="EMBL" id="CP163440">
    <property type="protein sequence ID" value="XDQ63492.1"/>
    <property type="molecule type" value="Genomic_DNA"/>
</dbReference>
<dbReference type="PANTHER" id="PTHR33154">
    <property type="entry name" value="TRANSCRIPTIONAL REGULATOR, ARSR FAMILY"/>
    <property type="match status" value="1"/>
</dbReference>
<dbReference type="RefSeq" id="WP_369260306.1">
    <property type="nucleotide sequence ID" value="NZ_CP163440.1"/>
</dbReference>
<accession>A0AB39S581</accession>
<dbReference type="InterPro" id="IPR001845">
    <property type="entry name" value="HTH_ArsR_DNA-bd_dom"/>
</dbReference>
<dbReference type="SUPFAM" id="SSF46785">
    <property type="entry name" value="Winged helix' DNA-binding domain"/>
    <property type="match status" value="1"/>
</dbReference>
<dbReference type="PRINTS" id="PR00778">
    <property type="entry name" value="HTHARSR"/>
</dbReference>
<evidence type="ECO:0000256" key="1">
    <source>
        <dbReference type="ARBA" id="ARBA00023015"/>
    </source>
</evidence>
<dbReference type="PANTHER" id="PTHR33154:SF12">
    <property type="entry name" value="TRANSCRIPTIONAL REGULATORY PROTEIN"/>
    <property type="match status" value="1"/>
</dbReference>
<feature type="region of interest" description="Disordered" evidence="4">
    <location>
        <begin position="1"/>
        <end position="25"/>
    </location>
</feature>
<dbReference type="GO" id="GO:0003677">
    <property type="term" value="F:DNA binding"/>
    <property type="evidence" value="ECO:0007669"/>
    <property type="project" value="UniProtKB-KW"/>
</dbReference>
<dbReference type="InterPro" id="IPR036390">
    <property type="entry name" value="WH_DNA-bd_sf"/>
</dbReference>
<name>A0AB39S581_9ACTN</name>
<evidence type="ECO:0000256" key="2">
    <source>
        <dbReference type="ARBA" id="ARBA00023125"/>
    </source>
</evidence>
<sequence>MKSVKSVSSVKSVKSVTDEEGEWLPQPDADDIELVKVLHALGDPVRLWLLKKYATGEQFSCAPDVLGVGHLHKSTVSHHMRIMREAGLTSTQVVGRNRFVRLRRDDLDARFPGLLDALLKALPDSLPDFPS</sequence>
<evidence type="ECO:0000259" key="5">
    <source>
        <dbReference type="PROSITE" id="PS50987"/>
    </source>
</evidence>
<dbReference type="InterPro" id="IPR051081">
    <property type="entry name" value="HTH_MetalResp_TranReg"/>
</dbReference>
<dbReference type="GO" id="GO:0003700">
    <property type="term" value="F:DNA-binding transcription factor activity"/>
    <property type="evidence" value="ECO:0007669"/>
    <property type="project" value="InterPro"/>
</dbReference>